<reference evidence="1 2" key="1">
    <citation type="submission" date="2019-03" db="EMBL/GenBank/DDBJ databases">
        <title>Single cell metagenomics reveals metabolic interactions within the superorganism composed of flagellate Streblomastix strix and complex community of Bacteroidetes bacteria on its surface.</title>
        <authorList>
            <person name="Treitli S.C."/>
            <person name="Kolisko M."/>
            <person name="Husnik F."/>
            <person name="Keeling P."/>
            <person name="Hampl V."/>
        </authorList>
    </citation>
    <scope>NUCLEOTIDE SEQUENCE [LARGE SCALE GENOMIC DNA]</scope>
    <source>
        <strain evidence="1">ST1C</strain>
    </source>
</reference>
<dbReference type="EMBL" id="SNRW01009496">
    <property type="protein sequence ID" value="KAA6377912.1"/>
    <property type="molecule type" value="Genomic_DNA"/>
</dbReference>
<dbReference type="AlphaFoldDB" id="A0A5J4V681"/>
<name>A0A5J4V681_9EUKA</name>
<organism evidence="1 2">
    <name type="scientific">Streblomastix strix</name>
    <dbReference type="NCBI Taxonomy" id="222440"/>
    <lineage>
        <taxon>Eukaryota</taxon>
        <taxon>Metamonada</taxon>
        <taxon>Preaxostyla</taxon>
        <taxon>Oxymonadida</taxon>
        <taxon>Streblomastigidae</taxon>
        <taxon>Streblomastix</taxon>
    </lineage>
</organism>
<dbReference type="Proteomes" id="UP000324800">
    <property type="component" value="Unassembled WGS sequence"/>
</dbReference>
<protein>
    <submittedName>
        <fullName evidence="1">Uncharacterized protein</fullName>
    </submittedName>
</protein>
<comment type="caution">
    <text evidence="1">The sequence shown here is derived from an EMBL/GenBank/DDBJ whole genome shotgun (WGS) entry which is preliminary data.</text>
</comment>
<sequence>MKTKQIGSITYYNPQVSFTTPSTTLTVTHTGRNISYTKNTFLEEPLGHKEEEPERKQPKLQQYAKLMDVVEKFHEIVKPIIEEEKKKPKIIFQDSTKNIRTKSVLLYSIRLRTFAQHHHPDPKTWTSQKNNGINLMGTYARVW</sequence>
<evidence type="ECO:0000313" key="2">
    <source>
        <dbReference type="Proteomes" id="UP000324800"/>
    </source>
</evidence>
<evidence type="ECO:0000313" key="1">
    <source>
        <dbReference type="EMBL" id="KAA6377912.1"/>
    </source>
</evidence>
<proteinExistence type="predicted"/>
<accession>A0A5J4V681</accession>
<gene>
    <name evidence="1" type="ORF">EZS28_026562</name>
</gene>